<reference evidence="1 2" key="1">
    <citation type="submission" date="2020-07" db="EMBL/GenBank/DDBJ databases">
        <title>MOT database genomes.</title>
        <authorList>
            <person name="Joseph S."/>
            <person name="Aduse-Opoku J."/>
            <person name="Hashim A."/>
            <person name="Wade W."/>
            <person name="Curtis M."/>
        </authorList>
    </citation>
    <scope>NUCLEOTIDE SEQUENCE [LARGE SCALE GENOMIC DNA]</scope>
    <source>
        <strain evidence="1 2">CIP 106318</strain>
    </source>
</reference>
<name>A0ABX2T448_9BACL</name>
<gene>
    <name evidence="1" type="ORF">HZY85_06240</name>
</gene>
<dbReference type="RefSeq" id="WP_179941573.1">
    <property type="nucleotide sequence ID" value="NZ_JACBYF010000013.1"/>
</dbReference>
<accession>A0ABX2T448</accession>
<protein>
    <submittedName>
        <fullName evidence="1">Uncharacterized protein</fullName>
    </submittedName>
</protein>
<comment type="caution">
    <text evidence="1">The sequence shown here is derived from an EMBL/GenBank/DDBJ whole genome shotgun (WGS) entry which is preliminary data.</text>
</comment>
<proteinExistence type="predicted"/>
<dbReference type="Proteomes" id="UP000531840">
    <property type="component" value="Unassembled WGS sequence"/>
</dbReference>
<evidence type="ECO:0000313" key="2">
    <source>
        <dbReference type="Proteomes" id="UP000531840"/>
    </source>
</evidence>
<evidence type="ECO:0000313" key="1">
    <source>
        <dbReference type="EMBL" id="NYS47786.1"/>
    </source>
</evidence>
<keyword evidence="2" id="KW-1185">Reference proteome</keyword>
<dbReference type="EMBL" id="JACBYF010000013">
    <property type="protein sequence ID" value="NYS47786.1"/>
    <property type="molecule type" value="Genomic_DNA"/>
</dbReference>
<organism evidence="1 2">
    <name type="scientific">Gemelliphila palaticanis</name>
    <dbReference type="NCBI Taxonomy" id="81950"/>
    <lineage>
        <taxon>Bacteria</taxon>
        <taxon>Bacillati</taxon>
        <taxon>Bacillota</taxon>
        <taxon>Bacilli</taxon>
        <taxon>Bacillales</taxon>
        <taxon>Gemellaceae</taxon>
        <taxon>Gemelliphila</taxon>
    </lineage>
</organism>
<sequence>MNFKETKTIINNIIENDYENFVKALISIEKSIDNEEILDSVYEEFMRKDSVHLLNEDFDYIISKLTN</sequence>